<accession>A0A1D2N5X0</accession>
<feature type="domain" description="C-type lectin" evidence="2">
    <location>
        <begin position="71"/>
        <end position="188"/>
    </location>
</feature>
<keyword evidence="1" id="KW-0732">Signal</keyword>
<dbReference type="CDD" id="cd00037">
    <property type="entry name" value="CLECT"/>
    <property type="match status" value="1"/>
</dbReference>
<evidence type="ECO:0000259" key="2">
    <source>
        <dbReference type="PROSITE" id="PS50041"/>
    </source>
</evidence>
<dbReference type="InterPro" id="IPR016186">
    <property type="entry name" value="C-type_lectin-like/link_sf"/>
</dbReference>
<organism evidence="3 4">
    <name type="scientific">Orchesella cincta</name>
    <name type="common">Springtail</name>
    <name type="synonym">Podura cincta</name>
    <dbReference type="NCBI Taxonomy" id="48709"/>
    <lineage>
        <taxon>Eukaryota</taxon>
        <taxon>Metazoa</taxon>
        <taxon>Ecdysozoa</taxon>
        <taxon>Arthropoda</taxon>
        <taxon>Hexapoda</taxon>
        <taxon>Collembola</taxon>
        <taxon>Entomobryomorpha</taxon>
        <taxon>Entomobryoidea</taxon>
        <taxon>Orchesellidae</taxon>
        <taxon>Orchesellinae</taxon>
        <taxon>Orchesella</taxon>
    </lineage>
</organism>
<dbReference type="EMBL" id="LJIJ01000196">
    <property type="protein sequence ID" value="ODN00622.1"/>
    <property type="molecule type" value="Genomic_DNA"/>
</dbReference>
<gene>
    <name evidence="3" type="ORF">Ocin01_06051</name>
</gene>
<evidence type="ECO:0000313" key="4">
    <source>
        <dbReference type="Proteomes" id="UP000094527"/>
    </source>
</evidence>
<name>A0A1D2N5X0_ORCCI</name>
<dbReference type="OrthoDB" id="6430060at2759"/>
<dbReference type="SUPFAM" id="SSF56436">
    <property type="entry name" value="C-type lectin-like"/>
    <property type="match status" value="1"/>
</dbReference>
<keyword evidence="4" id="KW-1185">Reference proteome</keyword>
<evidence type="ECO:0000313" key="3">
    <source>
        <dbReference type="EMBL" id="ODN00622.1"/>
    </source>
</evidence>
<dbReference type="PANTHER" id="PTHR22803">
    <property type="entry name" value="MANNOSE, PHOSPHOLIPASE, LECTIN RECEPTOR RELATED"/>
    <property type="match status" value="1"/>
</dbReference>
<dbReference type="Pfam" id="PF00059">
    <property type="entry name" value="Lectin_C"/>
    <property type="match status" value="1"/>
</dbReference>
<dbReference type="OMA" id="WIDLSDM"/>
<dbReference type="InterPro" id="IPR001304">
    <property type="entry name" value="C-type_lectin-like"/>
</dbReference>
<proteinExistence type="predicted"/>
<reference evidence="3 4" key="1">
    <citation type="journal article" date="2016" name="Genome Biol. Evol.">
        <title>Gene Family Evolution Reflects Adaptation to Soil Environmental Stressors in the Genome of the Collembolan Orchesella cincta.</title>
        <authorList>
            <person name="Faddeeva-Vakhrusheva A."/>
            <person name="Derks M.F."/>
            <person name="Anvar S.Y."/>
            <person name="Agamennone V."/>
            <person name="Suring W."/>
            <person name="Smit S."/>
            <person name="van Straalen N.M."/>
            <person name="Roelofs D."/>
        </authorList>
    </citation>
    <scope>NUCLEOTIDE SEQUENCE [LARGE SCALE GENOMIC DNA]</scope>
    <source>
        <tissue evidence="3">Mixed pool</tissue>
    </source>
</reference>
<protein>
    <submittedName>
        <fullName evidence="3">Tetranectin-like protein</fullName>
    </submittedName>
</protein>
<dbReference type="InterPro" id="IPR050111">
    <property type="entry name" value="C-type_lectin/snaclec_domain"/>
</dbReference>
<dbReference type="SMART" id="SM00034">
    <property type="entry name" value="CLECT"/>
    <property type="match status" value="1"/>
</dbReference>
<dbReference type="Proteomes" id="UP000094527">
    <property type="component" value="Unassembled WGS sequence"/>
</dbReference>
<evidence type="ECO:0000256" key="1">
    <source>
        <dbReference type="SAM" id="SignalP"/>
    </source>
</evidence>
<dbReference type="PROSITE" id="PS50041">
    <property type="entry name" value="C_TYPE_LECTIN_2"/>
    <property type="match status" value="1"/>
</dbReference>
<feature type="chain" id="PRO_5008905086" evidence="1">
    <location>
        <begin position="28"/>
        <end position="191"/>
    </location>
</feature>
<dbReference type="InterPro" id="IPR016187">
    <property type="entry name" value="CTDL_fold"/>
</dbReference>
<dbReference type="STRING" id="48709.A0A1D2N5X0"/>
<dbReference type="Gene3D" id="3.10.100.10">
    <property type="entry name" value="Mannose-Binding Protein A, subunit A"/>
    <property type="match status" value="1"/>
</dbReference>
<dbReference type="AlphaFoldDB" id="A0A1D2N5X0"/>
<sequence>MSFSSRKRLGLLASLSIFLIIVERICAEDTIDDVKETEDEIQQEIKEGVKESEVLQPLGPLKNSRVLRTTYYLSRLETDWFSARQHCIDHHLRLLSIEDLEEDSEITNFLNAERVLRVWTSANDLDRNGEFVWSSTLRSLVYTNWHRAGVRRDPRRNCVYTATDRFWGDGTYGWEEEYCANRMKFVCEETL</sequence>
<feature type="signal peptide" evidence="1">
    <location>
        <begin position="1"/>
        <end position="27"/>
    </location>
</feature>
<comment type="caution">
    <text evidence="3">The sequence shown here is derived from an EMBL/GenBank/DDBJ whole genome shotgun (WGS) entry which is preliminary data.</text>
</comment>